<evidence type="ECO:0000256" key="2">
    <source>
        <dbReference type="ARBA" id="ARBA00022729"/>
    </source>
</evidence>
<dbReference type="CDD" id="cd06339">
    <property type="entry name" value="PBP1_YraM_LppC_lipoprotein-like"/>
    <property type="match status" value="1"/>
</dbReference>
<proteinExistence type="inferred from homology"/>
<accession>A0A2C9D0D6</accession>
<name>A0A2C9D0D6_9HYPH</name>
<dbReference type="InterPro" id="IPR028082">
    <property type="entry name" value="Peripla_BP_I"/>
</dbReference>
<evidence type="ECO:0000256" key="4">
    <source>
        <dbReference type="SAM" id="MobiDB-lite"/>
    </source>
</evidence>
<keyword evidence="7" id="KW-1185">Reference proteome</keyword>
<evidence type="ECO:0000313" key="6">
    <source>
        <dbReference type="EMBL" id="SON53628.1"/>
    </source>
</evidence>
<keyword evidence="3" id="KW-0029">Amino-acid transport</keyword>
<dbReference type="KEGG" id="hdi:HDIA_0087"/>
<dbReference type="InterPro" id="IPR028081">
    <property type="entry name" value="Leu-bd"/>
</dbReference>
<dbReference type="Gene3D" id="3.40.50.2300">
    <property type="match status" value="2"/>
</dbReference>
<dbReference type="Pfam" id="PF13458">
    <property type="entry name" value="Peripla_BP_6"/>
    <property type="match status" value="1"/>
</dbReference>
<dbReference type="PANTHER" id="PTHR30483">
    <property type="entry name" value="LEUCINE-SPECIFIC-BINDING PROTEIN"/>
    <property type="match status" value="1"/>
</dbReference>
<evidence type="ECO:0000256" key="1">
    <source>
        <dbReference type="ARBA" id="ARBA00010062"/>
    </source>
</evidence>
<dbReference type="Proteomes" id="UP000223606">
    <property type="component" value="Chromosome 1"/>
</dbReference>
<evidence type="ECO:0000259" key="5">
    <source>
        <dbReference type="Pfam" id="PF13458"/>
    </source>
</evidence>
<dbReference type="PANTHER" id="PTHR30483:SF6">
    <property type="entry name" value="PERIPLASMIC BINDING PROTEIN OF ABC TRANSPORTER FOR NATURAL AMINO ACIDS"/>
    <property type="match status" value="1"/>
</dbReference>
<evidence type="ECO:0000256" key="3">
    <source>
        <dbReference type="ARBA" id="ARBA00022970"/>
    </source>
</evidence>
<dbReference type="AlphaFoldDB" id="A0A2C9D0D6"/>
<sequence>MAGVGALLAGCSQQLSGGLGPGTGTSGAVLDPNLPPPTGNTIGTGSVRVALLVPQSATGAASTIATALRNSAAMALQDFAGADVTILVKDSAGTAEGAAAATQAALSEGAQLIIGPFFAAEVRGAAPVAKGAQVPVIAFSSDPGVAEPGVYIMGFLIGDEMQQMVAKSAALGRNSVAAMISNSAAGNLAEASLRSHATRYGISIVAVERFEPNAGDISAKAASLAGNKARIQSIFLPDGGQLAIQAAGALTSVGLSPSEVTYLGSGQWNDAAVFGSTALAGGLFPAPEIDRFNAFAARYRTSFGVEPYPKATLAYDAVLLACGLVKQVPGPRRFDPGILANRQGFISSVNGLFRFNTNGTNDRALAIYQVTGGAPQLVDAAARSFAGS</sequence>
<dbReference type="RefSeq" id="WP_157775102.1">
    <property type="nucleotide sequence ID" value="NZ_LT960614.1"/>
</dbReference>
<dbReference type="OrthoDB" id="7210494at2"/>
<dbReference type="InterPro" id="IPR051010">
    <property type="entry name" value="BCAA_transport"/>
</dbReference>
<keyword evidence="6" id="KW-0449">Lipoprotein</keyword>
<dbReference type="SUPFAM" id="SSF53822">
    <property type="entry name" value="Periplasmic binding protein-like I"/>
    <property type="match status" value="1"/>
</dbReference>
<dbReference type="EMBL" id="LT960614">
    <property type="protein sequence ID" value="SON53628.1"/>
    <property type="molecule type" value="Genomic_DNA"/>
</dbReference>
<evidence type="ECO:0000313" key="7">
    <source>
        <dbReference type="Proteomes" id="UP000223606"/>
    </source>
</evidence>
<feature type="region of interest" description="Disordered" evidence="4">
    <location>
        <begin position="22"/>
        <end position="41"/>
    </location>
</feature>
<protein>
    <submittedName>
        <fullName evidence="6">Putative lipoprotein</fullName>
    </submittedName>
</protein>
<dbReference type="GO" id="GO:0006865">
    <property type="term" value="P:amino acid transport"/>
    <property type="evidence" value="ECO:0007669"/>
    <property type="project" value="UniProtKB-KW"/>
</dbReference>
<keyword evidence="2" id="KW-0732">Signal</keyword>
<comment type="similarity">
    <text evidence="1">Belongs to the leucine-binding protein family.</text>
</comment>
<keyword evidence="3" id="KW-0813">Transport</keyword>
<reference evidence="7" key="1">
    <citation type="submission" date="2017-09" db="EMBL/GenBank/DDBJ databases">
        <title>Genome sequence of Nannocystis excedens DSM 71.</title>
        <authorList>
            <person name="Blom J."/>
        </authorList>
    </citation>
    <scope>NUCLEOTIDE SEQUENCE [LARGE SCALE GENOMIC DNA]</scope>
    <source>
        <strain evidence="7">type strain: E19</strain>
    </source>
</reference>
<feature type="domain" description="Leucine-binding protein" evidence="5">
    <location>
        <begin position="47"/>
        <end position="373"/>
    </location>
</feature>
<organism evidence="6 7">
    <name type="scientific">Hartmannibacter diazotrophicus</name>
    <dbReference type="NCBI Taxonomy" id="1482074"/>
    <lineage>
        <taxon>Bacteria</taxon>
        <taxon>Pseudomonadati</taxon>
        <taxon>Pseudomonadota</taxon>
        <taxon>Alphaproteobacteria</taxon>
        <taxon>Hyphomicrobiales</taxon>
        <taxon>Pleomorphomonadaceae</taxon>
        <taxon>Hartmannibacter</taxon>
    </lineage>
</organism>
<gene>
    <name evidence="6" type="ORF">HDIA_0087</name>
</gene>